<dbReference type="Proteomes" id="UP001597046">
    <property type="component" value="Unassembled WGS sequence"/>
</dbReference>
<protein>
    <submittedName>
        <fullName evidence="3">Helix-turn-helix domain-containing protein</fullName>
    </submittedName>
</protein>
<dbReference type="InterPro" id="IPR014710">
    <property type="entry name" value="RmlC-like_jellyroll"/>
</dbReference>
<dbReference type="InterPro" id="IPR013096">
    <property type="entry name" value="Cupin_2"/>
</dbReference>
<dbReference type="Gene3D" id="1.10.260.40">
    <property type="entry name" value="lambda repressor-like DNA-binding domains"/>
    <property type="match status" value="1"/>
</dbReference>
<dbReference type="InterPro" id="IPR011051">
    <property type="entry name" value="RmlC_Cupin_sf"/>
</dbReference>
<dbReference type="SUPFAM" id="SSF47413">
    <property type="entry name" value="lambda repressor-like DNA-binding domains"/>
    <property type="match status" value="1"/>
</dbReference>
<evidence type="ECO:0000256" key="1">
    <source>
        <dbReference type="ARBA" id="ARBA00023125"/>
    </source>
</evidence>
<gene>
    <name evidence="3" type="ORF">ACFQ2V_17725</name>
</gene>
<dbReference type="EMBL" id="JBHTKH010000015">
    <property type="protein sequence ID" value="MFD1056154.1"/>
    <property type="molecule type" value="Genomic_DNA"/>
</dbReference>
<dbReference type="PANTHER" id="PTHR46797">
    <property type="entry name" value="HTH-TYPE TRANSCRIPTIONAL REGULATOR"/>
    <property type="match status" value="1"/>
</dbReference>
<keyword evidence="4" id="KW-1185">Reference proteome</keyword>
<feature type="domain" description="HTH cro/C1-type" evidence="2">
    <location>
        <begin position="19"/>
        <end position="73"/>
    </location>
</feature>
<evidence type="ECO:0000313" key="3">
    <source>
        <dbReference type="EMBL" id="MFD1056154.1"/>
    </source>
</evidence>
<dbReference type="CDD" id="cd02209">
    <property type="entry name" value="cupin_XRE_C"/>
    <property type="match status" value="1"/>
</dbReference>
<name>A0ABW3N341_9MICO</name>
<dbReference type="SMART" id="SM00530">
    <property type="entry name" value="HTH_XRE"/>
    <property type="match status" value="1"/>
</dbReference>
<dbReference type="InterPro" id="IPR001387">
    <property type="entry name" value="Cro/C1-type_HTH"/>
</dbReference>
<dbReference type="PANTHER" id="PTHR46797:SF1">
    <property type="entry name" value="METHYLPHOSPHONATE SYNTHASE"/>
    <property type="match status" value="1"/>
</dbReference>
<dbReference type="Gene3D" id="2.60.120.10">
    <property type="entry name" value="Jelly Rolls"/>
    <property type="match status" value="1"/>
</dbReference>
<dbReference type="InterPro" id="IPR010982">
    <property type="entry name" value="Lambda_DNA-bd_dom_sf"/>
</dbReference>
<dbReference type="Pfam" id="PF07883">
    <property type="entry name" value="Cupin_2"/>
    <property type="match status" value="1"/>
</dbReference>
<organism evidence="3 4">
    <name type="scientific">Terrabacter terrigena</name>
    <dbReference type="NCBI Taxonomy" id="574718"/>
    <lineage>
        <taxon>Bacteria</taxon>
        <taxon>Bacillati</taxon>
        <taxon>Actinomycetota</taxon>
        <taxon>Actinomycetes</taxon>
        <taxon>Micrococcales</taxon>
        <taxon>Intrasporangiaceae</taxon>
        <taxon>Terrabacter</taxon>
    </lineage>
</organism>
<dbReference type="SUPFAM" id="SSF51182">
    <property type="entry name" value="RmlC-like cupins"/>
    <property type="match status" value="1"/>
</dbReference>
<comment type="caution">
    <text evidence="3">The sequence shown here is derived from an EMBL/GenBank/DDBJ whole genome shotgun (WGS) entry which is preliminary data.</text>
</comment>
<dbReference type="CDD" id="cd00093">
    <property type="entry name" value="HTH_XRE"/>
    <property type="match status" value="1"/>
</dbReference>
<proteinExistence type="predicted"/>
<accession>A0ABW3N341</accession>
<evidence type="ECO:0000313" key="4">
    <source>
        <dbReference type="Proteomes" id="UP001597046"/>
    </source>
</evidence>
<evidence type="ECO:0000259" key="2">
    <source>
        <dbReference type="PROSITE" id="PS50943"/>
    </source>
</evidence>
<dbReference type="RefSeq" id="WP_386054196.1">
    <property type="nucleotide sequence ID" value="NZ_JBHTKH010000015.1"/>
</dbReference>
<reference evidence="4" key="1">
    <citation type="journal article" date="2019" name="Int. J. Syst. Evol. Microbiol.">
        <title>The Global Catalogue of Microorganisms (GCM) 10K type strain sequencing project: providing services to taxonomists for standard genome sequencing and annotation.</title>
        <authorList>
            <consortium name="The Broad Institute Genomics Platform"/>
            <consortium name="The Broad Institute Genome Sequencing Center for Infectious Disease"/>
            <person name="Wu L."/>
            <person name="Ma J."/>
        </authorList>
    </citation>
    <scope>NUCLEOTIDE SEQUENCE [LARGE SCALE GENOMIC DNA]</scope>
    <source>
        <strain evidence="4">CCUG 57508</strain>
    </source>
</reference>
<dbReference type="Pfam" id="PF01381">
    <property type="entry name" value="HTH_3"/>
    <property type="match status" value="1"/>
</dbReference>
<dbReference type="InterPro" id="IPR050807">
    <property type="entry name" value="TransReg_Diox_bact_type"/>
</dbReference>
<keyword evidence="1" id="KW-0238">DNA-binding</keyword>
<sequence length="195" mass="20605">MRPVPVSPTSDGARIGARLRAARKANGYTLDQLAAASGLTKGFLSRVERDETSLSVTSLITLCEVMSIEVGSLFSAPEVDLVSHETAPTINLGGSGVVERLMTPRGQSRVQLVRSSAEPGASGGTDLYTINCAVEVLYVLEGNIDLVFADHREHLMAGMAVTFPGGEPHTWHNVSTSVGAEMLWILSPAPWSGSS</sequence>
<dbReference type="PROSITE" id="PS50943">
    <property type="entry name" value="HTH_CROC1"/>
    <property type="match status" value="1"/>
</dbReference>